<sequence>MIYIGKVRPSIMEPPIDKSIIQFFSEYNPIEVVVPDDPEEQKKLKTMGIDGFIAGEMKTAHQRQFLQVRGGKFIGK</sequence>
<dbReference type="RefSeq" id="WP_281696680.1">
    <property type="nucleotide sequence ID" value="NZ_JAVBZS010000195.1"/>
</dbReference>
<comment type="caution">
    <text evidence="1">The sequence shown here is derived from an EMBL/GenBank/DDBJ whole genome shotgun (WGS) entry which is preliminary data.</text>
</comment>
<evidence type="ECO:0000313" key="2">
    <source>
        <dbReference type="Proteomes" id="UP001238215"/>
    </source>
</evidence>
<evidence type="ECO:0000313" key="1">
    <source>
        <dbReference type="EMBL" id="MDP8591431.1"/>
    </source>
</evidence>
<keyword evidence="2" id="KW-1185">Reference proteome</keyword>
<reference evidence="1 2" key="1">
    <citation type="submission" date="2023-08" db="EMBL/GenBank/DDBJ databases">
        <title>Whole genome sequencing of Enterococcus.</title>
        <authorList>
            <person name="Kaptchouang Tchatchouang C.D."/>
            <person name="Ateba C.N."/>
        </authorList>
    </citation>
    <scope>NUCLEOTIDE SEQUENCE [LARGE SCALE GENOMIC DNA]</scope>
    <source>
        <strain evidence="1 2">ENT3_CNKT_NWU</strain>
    </source>
</reference>
<protein>
    <submittedName>
        <fullName evidence="1">Uncharacterized protein</fullName>
    </submittedName>
</protein>
<dbReference type="EMBL" id="JAVBZS010000195">
    <property type="protein sequence ID" value="MDP8591431.1"/>
    <property type="molecule type" value="Genomic_DNA"/>
</dbReference>
<dbReference type="Proteomes" id="UP001238215">
    <property type="component" value="Unassembled WGS sequence"/>
</dbReference>
<organism evidence="1 2">
    <name type="scientific">Enterococcus lactis</name>
    <dbReference type="NCBI Taxonomy" id="357441"/>
    <lineage>
        <taxon>Bacteria</taxon>
        <taxon>Bacillati</taxon>
        <taxon>Bacillota</taxon>
        <taxon>Bacilli</taxon>
        <taxon>Lactobacillales</taxon>
        <taxon>Enterococcaceae</taxon>
        <taxon>Enterococcus</taxon>
    </lineage>
</organism>
<proteinExistence type="predicted"/>
<dbReference type="AlphaFoldDB" id="A0AAJ1WDI7"/>
<name>A0AAJ1WDI7_9ENTE</name>
<gene>
    <name evidence="1" type="ORF">RAN64_15900</name>
</gene>
<accession>A0AAJ1WDI7</accession>